<proteinExistence type="predicted"/>
<dbReference type="InterPro" id="IPR019226">
    <property type="entry name" value="DUF2158"/>
</dbReference>
<accession>A0A8S5RYG7</accession>
<dbReference type="Pfam" id="PF09926">
    <property type="entry name" value="DUF2158"/>
    <property type="match status" value="1"/>
</dbReference>
<organism evidence="1">
    <name type="scientific">Myoviridae sp. ctNQV2</name>
    <dbReference type="NCBI Taxonomy" id="2827683"/>
    <lineage>
        <taxon>Viruses</taxon>
        <taxon>Duplodnaviria</taxon>
        <taxon>Heunggongvirae</taxon>
        <taxon>Uroviricota</taxon>
        <taxon>Caudoviricetes</taxon>
    </lineage>
</organism>
<name>A0A8S5RYG7_9CAUD</name>
<dbReference type="EMBL" id="BK032510">
    <property type="protein sequence ID" value="DAF43673.1"/>
    <property type="molecule type" value="Genomic_DNA"/>
</dbReference>
<reference evidence="1" key="1">
    <citation type="journal article" date="2021" name="Proc. Natl. Acad. Sci. U.S.A.">
        <title>A Catalog of Tens of Thousands of Viruses from Human Metagenomes Reveals Hidden Associations with Chronic Diseases.</title>
        <authorList>
            <person name="Tisza M.J."/>
            <person name="Buck C.B."/>
        </authorList>
    </citation>
    <scope>NUCLEOTIDE SEQUENCE</scope>
    <source>
        <strain evidence="1">CtNQV2</strain>
    </source>
</reference>
<evidence type="ECO:0000313" key="1">
    <source>
        <dbReference type="EMBL" id="DAF43673.1"/>
    </source>
</evidence>
<protein>
    <submittedName>
        <fullName evidence="1">Putative small protein</fullName>
    </submittedName>
</protein>
<sequence>MNIMNIGDIVVLKSGGPNMTISEITLTGIVCVWYDCDNHRFCYDTFKIDVLNKIKEN</sequence>